<evidence type="ECO:0000313" key="3">
    <source>
        <dbReference type="Proteomes" id="UP000835052"/>
    </source>
</evidence>
<dbReference type="EMBL" id="CAJGYM010000118">
    <property type="protein sequence ID" value="CAD6198222.1"/>
    <property type="molecule type" value="Genomic_DNA"/>
</dbReference>
<keyword evidence="3" id="KW-1185">Reference proteome</keyword>
<dbReference type="Proteomes" id="UP000835052">
    <property type="component" value="Unassembled WGS sequence"/>
</dbReference>
<reference evidence="2" key="1">
    <citation type="submission" date="2020-10" db="EMBL/GenBank/DDBJ databases">
        <authorList>
            <person name="Kikuchi T."/>
        </authorList>
    </citation>
    <scope>NUCLEOTIDE SEQUENCE</scope>
    <source>
        <strain evidence="2">NKZ352</strain>
    </source>
</reference>
<evidence type="ECO:0000313" key="2">
    <source>
        <dbReference type="EMBL" id="CAD6198222.1"/>
    </source>
</evidence>
<accession>A0A8S1HQZ8</accession>
<proteinExistence type="predicted"/>
<feature type="region of interest" description="Disordered" evidence="1">
    <location>
        <begin position="350"/>
        <end position="371"/>
    </location>
</feature>
<name>A0A8S1HQZ8_9PELO</name>
<sequence length="404" mass="44964">MEQCPKYVVNFPLENETSGTWPTESLSELEPLDEDSKCFLKFQLPPFTIVYHTFNISNISNGTLFYDSRLHGGNSLLRNHKRLSGTAVKQFISSNDVAIIISSLSQNDSAFSLSYNYHTAPTPTENISIGMGDYKQLNFNTRNTDESTKINSEDTKNFHTIVFLAYYDQDSWDYGSSDCLAFFDQREKLTSGNYIVGRDSGLWITNATEITMFYSPVPGFRSIIGFYGYKAPRNAQAQWPQYKAKAWEAKSYGMNSATEQIYVFMREDASNVGIISNITSKNDTDSVIEVYEGIAEVYQNEIVIGKLVARFNATTEAPTTLPGLTYTFYVVKGTVAFDLSEVPDQSLVASTTTENAPVSVTSPEPEKPVGKPGAGNLTIELAPKTDGYFLKISSLWGSLGFRIN</sequence>
<feature type="compositionally biased region" description="Polar residues" evidence="1">
    <location>
        <begin position="350"/>
        <end position="362"/>
    </location>
</feature>
<organism evidence="2 3">
    <name type="scientific">Caenorhabditis auriculariae</name>
    <dbReference type="NCBI Taxonomy" id="2777116"/>
    <lineage>
        <taxon>Eukaryota</taxon>
        <taxon>Metazoa</taxon>
        <taxon>Ecdysozoa</taxon>
        <taxon>Nematoda</taxon>
        <taxon>Chromadorea</taxon>
        <taxon>Rhabditida</taxon>
        <taxon>Rhabditina</taxon>
        <taxon>Rhabditomorpha</taxon>
        <taxon>Rhabditoidea</taxon>
        <taxon>Rhabditidae</taxon>
        <taxon>Peloderinae</taxon>
        <taxon>Caenorhabditis</taxon>
    </lineage>
</organism>
<dbReference type="AlphaFoldDB" id="A0A8S1HQZ8"/>
<protein>
    <recommendedName>
        <fullName evidence="4">CUB-like domain-containing protein</fullName>
    </recommendedName>
</protein>
<gene>
    <name evidence="2" type="ORF">CAUJ_LOCUS14128</name>
</gene>
<comment type="caution">
    <text evidence="2">The sequence shown here is derived from an EMBL/GenBank/DDBJ whole genome shotgun (WGS) entry which is preliminary data.</text>
</comment>
<evidence type="ECO:0000256" key="1">
    <source>
        <dbReference type="SAM" id="MobiDB-lite"/>
    </source>
</evidence>
<evidence type="ECO:0008006" key="4">
    <source>
        <dbReference type="Google" id="ProtNLM"/>
    </source>
</evidence>